<protein>
    <submittedName>
        <fullName evidence="6">Uncharacterized protein</fullName>
    </submittedName>
</protein>
<dbReference type="EMBL" id="CM016762">
    <property type="protein sequence ID" value="TMS39035.1"/>
    <property type="molecule type" value="Genomic_DNA"/>
</dbReference>
<dbReference type="GO" id="GO:0030688">
    <property type="term" value="C:preribosome, small subunit precursor"/>
    <property type="evidence" value="ECO:0007669"/>
    <property type="project" value="InterPro"/>
</dbReference>
<dbReference type="STRING" id="34508.A0A4U8V130"/>
<organism evidence="6 7">
    <name type="scientific">Steinernema carpocapsae</name>
    <name type="common">Entomopathogenic nematode</name>
    <dbReference type="NCBI Taxonomy" id="34508"/>
    <lineage>
        <taxon>Eukaryota</taxon>
        <taxon>Metazoa</taxon>
        <taxon>Ecdysozoa</taxon>
        <taxon>Nematoda</taxon>
        <taxon>Chromadorea</taxon>
        <taxon>Rhabditida</taxon>
        <taxon>Tylenchina</taxon>
        <taxon>Panagrolaimomorpha</taxon>
        <taxon>Strongyloidoidea</taxon>
        <taxon>Steinernematidae</taxon>
        <taxon>Steinernema</taxon>
    </lineage>
</organism>
<evidence type="ECO:0000313" key="7">
    <source>
        <dbReference type="Proteomes" id="UP000298663"/>
    </source>
</evidence>
<evidence type="ECO:0000256" key="4">
    <source>
        <dbReference type="ARBA" id="ARBA00023242"/>
    </source>
</evidence>
<comment type="similarity">
    <text evidence="2">Belongs to the RRP1 family.</text>
</comment>
<sequence>MNADLKRVEFVFAQKLACGQPPVRARALDQLRQWIETQSKADGGFDEASLMSLCKGLHYVFWMQDKPLLQEELAEKISNLIKCFHTEDQAILYVKTLYIALSKQWPSIDRWRMDKFLMLMRRILRATFARMNELGWKSKSSNNYFEMIKDTLITTNPTVCDSVKYHVASLFLDELDQAGGVPNEIAQKYITAYANVLGEKNCGYLFDSFIDEIFLAILEEKTAEIMDEEADEEEGKVVEKPEGGFDIDYAYFAKLLFDIGKSPSVNSKKRQRLYKLSEKFEKAATDKDPFPHVEKEQEYKVQKRDVHRKKKKTLGRKMKKSVKGAKGAKGAKGKRKA</sequence>
<dbReference type="PANTHER" id="PTHR13026:SF0">
    <property type="entry name" value="RIBOSOMAL RNA PROCESSING 1B"/>
    <property type="match status" value="1"/>
</dbReference>
<keyword evidence="7" id="KW-1185">Reference proteome</keyword>
<reference evidence="6 7" key="1">
    <citation type="journal article" date="2015" name="Genome Biol.">
        <title>Comparative genomics of Steinernema reveals deeply conserved gene regulatory networks.</title>
        <authorList>
            <person name="Dillman A.R."/>
            <person name="Macchietto M."/>
            <person name="Porter C.F."/>
            <person name="Rogers A."/>
            <person name="Williams B."/>
            <person name="Antoshechkin I."/>
            <person name="Lee M.M."/>
            <person name="Goodwin Z."/>
            <person name="Lu X."/>
            <person name="Lewis E.E."/>
            <person name="Goodrich-Blair H."/>
            <person name="Stock S.P."/>
            <person name="Adams B.J."/>
            <person name="Sternberg P.W."/>
            <person name="Mortazavi A."/>
        </authorList>
    </citation>
    <scope>NUCLEOTIDE SEQUENCE [LARGE SCALE GENOMIC DNA]</scope>
    <source>
        <strain evidence="6 7">ALL</strain>
    </source>
</reference>
<name>A0A4U8V130_STECR</name>
<comment type="caution">
    <text evidence="6">The sequence shown here is derived from an EMBL/GenBank/DDBJ whole genome shotgun (WGS) entry which is preliminary data.</text>
</comment>
<dbReference type="GO" id="GO:0006364">
    <property type="term" value="P:rRNA processing"/>
    <property type="evidence" value="ECO:0007669"/>
    <property type="project" value="UniProtKB-KW"/>
</dbReference>
<keyword evidence="3" id="KW-0698">rRNA processing</keyword>
<evidence type="ECO:0000256" key="3">
    <source>
        <dbReference type="ARBA" id="ARBA00022552"/>
    </source>
</evidence>
<evidence type="ECO:0000313" key="6">
    <source>
        <dbReference type="EMBL" id="TMS39035.1"/>
    </source>
</evidence>
<evidence type="ECO:0000256" key="1">
    <source>
        <dbReference type="ARBA" id="ARBA00004123"/>
    </source>
</evidence>
<dbReference type="AlphaFoldDB" id="A0A4U8V130"/>
<feature type="compositionally biased region" description="Basic and acidic residues" evidence="5">
    <location>
        <begin position="286"/>
        <end position="304"/>
    </location>
</feature>
<dbReference type="Pfam" id="PF05997">
    <property type="entry name" value="Nop52"/>
    <property type="match status" value="1"/>
</dbReference>
<gene>
    <name evidence="6" type="ORF">L596_005629</name>
</gene>
<reference evidence="6 7" key="2">
    <citation type="journal article" date="2019" name="G3 (Bethesda)">
        <title>Hybrid Assembly of the Genome of the Entomopathogenic Nematode Steinernema carpocapsae Identifies the X-Chromosome.</title>
        <authorList>
            <person name="Serra L."/>
            <person name="Macchietto M."/>
            <person name="Macias-Munoz A."/>
            <person name="McGill C.J."/>
            <person name="Rodriguez I.M."/>
            <person name="Rodriguez B."/>
            <person name="Murad R."/>
            <person name="Mortazavi A."/>
        </authorList>
    </citation>
    <scope>NUCLEOTIDE SEQUENCE [LARGE SCALE GENOMIC DNA]</scope>
    <source>
        <strain evidence="6 7">ALL</strain>
    </source>
</reference>
<evidence type="ECO:0000256" key="5">
    <source>
        <dbReference type="SAM" id="MobiDB-lite"/>
    </source>
</evidence>
<dbReference type="InterPro" id="IPR010301">
    <property type="entry name" value="RRP1"/>
</dbReference>
<dbReference type="OrthoDB" id="2019504at2759"/>
<proteinExistence type="inferred from homology"/>
<dbReference type="Proteomes" id="UP000298663">
    <property type="component" value="Chromosome X"/>
</dbReference>
<dbReference type="GO" id="GO:0005634">
    <property type="term" value="C:nucleus"/>
    <property type="evidence" value="ECO:0007669"/>
    <property type="project" value="UniProtKB-SubCell"/>
</dbReference>
<evidence type="ECO:0000256" key="2">
    <source>
        <dbReference type="ARBA" id="ARBA00006374"/>
    </source>
</evidence>
<accession>A0A4U8V130</accession>
<feature type="compositionally biased region" description="Basic residues" evidence="5">
    <location>
        <begin position="305"/>
        <end position="323"/>
    </location>
</feature>
<comment type="subcellular location">
    <subcellularLocation>
        <location evidence="1">Nucleus</location>
    </subcellularLocation>
</comment>
<dbReference type="PANTHER" id="PTHR13026">
    <property type="entry name" value="NNP-1 PROTEIN NOVEL NUCLEAR PROTEIN 1 NOP52"/>
    <property type="match status" value="1"/>
</dbReference>
<keyword evidence="4" id="KW-0539">Nucleus</keyword>
<feature type="region of interest" description="Disordered" evidence="5">
    <location>
        <begin position="286"/>
        <end position="337"/>
    </location>
</feature>
<dbReference type="EMBL" id="AZBU02000001">
    <property type="protein sequence ID" value="TMS39035.1"/>
    <property type="molecule type" value="Genomic_DNA"/>
</dbReference>